<name>A0A3B1ARX6_9ZZZZ</name>
<gene>
    <name evidence="2" type="ORF">MNBD_GAMMA20-1461</name>
</gene>
<protein>
    <submittedName>
        <fullName evidence="2">Cytochrome c family protein</fullName>
    </submittedName>
</protein>
<evidence type="ECO:0000256" key="1">
    <source>
        <dbReference type="ARBA" id="ARBA00022729"/>
    </source>
</evidence>
<dbReference type="AlphaFoldDB" id="A0A3B1ARX6"/>
<proteinExistence type="predicted"/>
<dbReference type="Gene3D" id="1.10.1130.10">
    <property type="entry name" value="Flavocytochrome C3, Chain A"/>
    <property type="match status" value="1"/>
</dbReference>
<dbReference type="EMBL" id="UOFU01000074">
    <property type="protein sequence ID" value="VAW95476.1"/>
    <property type="molecule type" value="Genomic_DNA"/>
</dbReference>
<sequence length="974" mass="107574">MWVAIVSICRTSQLRQFPFLAVVCLLGLFHVPLQAAPNTMDRPVLHPAIPLLDESGDHVLDSGKPYSPRMSCGNAGCHDYESITHAYHFEMGRDEASDDFGALRGLPQLVSPGYFGGYACMGGSNPEVLAKKVNASADDFADKGSAGLVARCISCHSGGGWMEKDRNGNRYDEMDVSHIATFDGDYYNRGTDANNQPADSDTVALWDWKKSGVLEADCFICHADFTQLTKTDPQLNVEGSASAYDHFRELRRTQLVREGFFYREAASAILEFLNLHHAGCADDVAGCATSTMTLLNFARDSTADTAPHSRTKPQYALLLDTSEKPQINWNPQAFDSSGKVQIPMLRFPGNDNCMMCHRTSNSRRGFYGFGEGAAAVSDEVTGIIEEDYQDDVHKGKTWIAENGESRRIENCNACHSRNYFKRPFDNVDLSANHNILKGNSDMDVRNDLDYAPNARSCEYCHNDAPEPVIPSGQDSMLKAHLERWKHSGVMAGYPRSALERITQTHLDVVACQSCHITGKKSRGRPINPLYRYRQAENGDLKIIPYNPRTRYYWKDRNSGRVLNKTERNQVFKVVEGMDGNYGAIVDPASGIELARVSVRLSHGSWRFGEPQSYNDFLALKRAYDKLLQLKGVENADAVLVWTESNEYIMSHNTRPAVSSLQCSECHSKKQDGSFSALLSPDGLFGEANRKSVTTLVDPRLIDEGLVILDMPYMKVDEVGEVTVNVADILYQTLIDPSMTVLRSARARQVSGLMQRKPVASIIDDGIVANAADAQKLQDLFGNREIFVYQPNYGDASLRSTVLLAEINGQSNLLYPSYRFEFALAADSRTRELEAAGQGALVSPLISLLARDHSSQAVTRFDSARLLVRLPYRGSSNDLQQLRVVTTSRTGQWVPIDSANIVVVQPQTSINEGYLFFWTTHFSGFAVTDVALGASTPPTPDVSDTQASGGGAGLGLVLLGTLALFQRRRKLDHLG</sequence>
<reference evidence="2" key="1">
    <citation type="submission" date="2018-06" db="EMBL/GenBank/DDBJ databases">
        <authorList>
            <person name="Zhirakovskaya E."/>
        </authorList>
    </citation>
    <scope>NUCLEOTIDE SEQUENCE</scope>
</reference>
<dbReference type="InterPro" id="IPR036280">
    <property type="entry name" value="Multihaem_cyt_sf"/>
</dbReference>
<dbReference type="InterPro" id="IPR051829">
    <property type="entry name" value="Multiheme_Cytochr_ET"/>
</dbReference>
<evidence type="ECO:0000313" key="2">
    <source>
        <dbReference type="EMBL" id="VAW95476.1"/>
    </source>
</evidence>
<dbReference type="SUPFAM" id="SSF48695">
    <property type="entry name" value="Multiheme cytochromes"/>
    <property type="match status" value="2"/>
</dbReference>
<dbReference type="GO" id="GO:0016491">
    <property type="term" value="F:oxidoreductase activity"/>
    <property type="evidence" value="ECO:0007669"/>
    <property type="project" value="TreeGrafter"/>
</dbReference>
<accession>A0A3B1ARX6</accession>
<dbReference type="PANTHER" id="PTHR35038:SF6">
    <property type="entry name" value="SURFACE LOCALIZED DECAHEME CYTOCHROME C LIPOPROTEIN"/>
    <property type="match status" value="1"/>
</dbReference>
<organism evidence="2">
    <name type="scientific">hydrothermal vent metagenome</name>
    <dbReference type="NCBI Taxonomy" id="652676"/>
    <lineage>
        <taxon>unclassified sequences</taxon>
        <taxon>metagenomes</taxon>
        <taxon>ecological metagenomes</taxon>
    </lineage>
</organism>
<dbReference type="PANTHER" id="PTHR35038">
    <property type="entry name" value="DISSIMILATORY SULFITE REDUCTASE SIRA"/>
    <property type="match status" value="1"/>
</dbReference>
<keyword evidence="1" id="KW-0732">Signal</keyword>